<feature type="region of interest" description="Disordered" evidence="1">
    <location>
        <begin position="256"/>
        <end position="279"/>
    </location>
</feature>
<dbReference type="AlphaFoldDB" id="A0A6J3LSH2"/>
<proteinExistence type="predicted"/>
<name>A0A6J3LSH2_9PEZI</name>
<keyword evidence="2" id="KW-0812">Transmembrane</keyword>
<organism evidence="5">
    <name type="scientific">Dissoconium aciculare CBS 342.82</name>
    <dbReference type="NCBI Taxonomy" id="1314786"/>
    <lineage>
        <taxon>Eukaryota</taxon>
        <taxon>Fungi</taxon>
        <taxon>Dikarya</taxon>
        <taxon>Ascomycota</taxon>
        <taxon>Pezizomycotina</taxon>
        <taxon>Dothideomycetes</taxon>
        <taxon>Dothideomycetidae</taxon>
        <taxon>Mycosphaerellales</taxon>
        <taxon>Dissoconiaceae</taxon>
        <taxon>Dissoconium</taxon>
    </lineage>
</organism>
<feature type="chain" id="PRO_5026697978" description="Mid2 domain-containing protein" evidence="3">
    <location>
        <begin position="24"/>
        <end position="343"/>
    </location>
</feature>
<keyword evidence="2" id="KW-0472">Membrane</keyword>
<evidence type="ECO:0000256" key="3">
    <source>
        <dbReference type="SAM" id="SignalP"/>
    </source>
</evidence>
<evidence type="ECO:0000256" key="2">
    <source>
        <dbReference type="SAM" id="Phobius"/>
    </source>
</evidence>
<dbReference type="Proteomes" id="UP000504637">
    <property type="component" value="Unplaced"/>
</dbReference>
<feature type="transmembrane region" description="Helical" evidence="2">
    <location>
        <begin position="222"/>
        <end position="244"/>
    </location>
</feature>
<evidence type="ECO:0000313" key="5">
    <source>
        <dbReference type="RefSeq" id="XP_033455619.1"/>
    </source>
</evidence>
<evidence type="ECO:0000256" key="1">
    <source>
        <dbReference type="SAM" id="MobiDB-lite"/>
    </source>
</evidence>
<feature type="region of interest" description="Disordered" evidence="1">
    <location>
        <begin position="181"/>
        <end position="217"/>
    </location>
</feature>
<sequence>MLLSRSSLLVLSAGNALVAGAGAVTTTATTTVGTSCFFRNGSIAIGHRPCPGQSNICCNTTDTCTTNGLCKSHENHWPDTRLTPWVNDPVTGAPSYANFTFLYQTSTCTNADYSGCSTQCTNPSTWNQTYVWGCNDEVTLFCCRVMPSLLSQHRSCCGNTVVEFQLPQPSVVSWSSTAASTASSSSTSSSSSTTVTSPSTSPSSTLPASSAADGSKPQSTTIGIGVGVAVGVFCCLVLLAVLFWRVEALRNLVRRGDNSSPLSQQQQQQQRQGQRGYEPVPVSHFYSTEKSLATAYASPAGSLSSGTPPPPLFPPSRHSPLAEADASHELFEMPGRRDRGEMP</sequence>
<feature type="compositionally biased region" description="Basic and acidic residues" evidence="1">
    <location>
        <begin position="325"/>
        <end position="343"/>
    </location>
</feature>
<feature type="compositionally biased region" description="Low complexity" evidence="1">
    <location>
        <begin position="264"/>
        <end position="276"/>
    </location>
</feature>
<dbReference type="OrthoDB" id="5215637at2759"/>
<keyword evidence="3" id="KW-0732">Signal</keyword>
<feature type="compositionally biased region" description="Low complexity" evidence="1">
    <location>
        <begin position="181"/>
        <end position="212"/>
    </location>
</feature>
<reference evidence="5" key="2">
    <citation type="submission" date="2020-04" db="EMBL/GenBank/DDBJ databases">
        <authorList>
            <consortium name="NCBI Genome Project"/>
        </authorList>
    </citation>
    <scope>NUCLEOTIDE SEQUENCE</scope>
    <source>
        <strain evidence="5">CBS 342.82</strain>
    </source>
</reference>
<protein>
    <recommendedName>
        <fullName evidence="6">Mid2 domain-containing protein</fullName>
    </recommendedName>
</protein>
<dbReference type="GeneID" id="54365865"/>
<accession>A0A6J3LSH2</accession>
<reference evidence="5" key="3">
    <citation type="submission" date="2025-08" db="UniProtKB">
        <authorList>
            <consortium name="RefSeq"/>
        </authorList>
    </citation>
    <scope>IDENTIFICATION</scope>
    <source>
        <strain evidence="5">CBS 342.82</strain>
    </source>
</reference>
<evidence type="ECO:0000313" key="4">
    <source>
        <dbReference type="Proteomes" id="UP000504637"/>
    </source>
</evidence>
<evidence type="ECO:0008006" key="6">
    <source>
        <dbReference type="Google" id="ProtNLM"/>
    </source>
</evidence>
<keyword evidence="2" id="KW-1133">Transmembrane helix</keyword>
<gene>
    <name evidence="5" type="ORF">K489DRAFT_413656</name>
</gene>
<reference evidence="5" key="1">
    <citation type="submission" date="2020-01" db="EMBL/GenBank/DDBJ databases">
        <authorList>
            <consortium name="DOE Joint Genome Institute"/>
            <person name="Haridas S."/>
            <person name="Albert R."/>
            <person name="Binder M."/>
            <person name="Bloem J."/>
            <person name="Labutti K."/>
            <person name="Salamov A."/>
            <person name="Andreopoulos B."/>
            <person name="Baker S.E."/>
            <person name="Barry K."/>
            <person name="Bills G."/>
            <person name="Bluhm B.H."/>
            <person name="Cannon C."/>
            <person name="Castanera R."/>
            <person name="Culley D.E."/>
            <person name="Daum C."/>
            <person name="Ezra D."/>
            <person name="Gonzalez J.B."/>
            <person name="Henrissat B."/>
            <person name="Kuo A."/>
            <person name="Liang C."/>
            <person name="Lipzen A."/>
            <person name="Lutzoni F."/>
            <person name="Magnuson J."/>
            <person name="Mondo S."/>
            <person name="Nolan M."/>
            <person name="Ohm R."/>
            <person name="Pangilinan J."/>
            <person name="Park H.-J."/>
            <person name="Ramirez L."/>
            <person name="Alfaro M."/>
            <person name="Sun H."/>
            <person name="Tritt A."/>
            <person name="Yoshinaga Y."/>
            <person name="Zwiers L.-H."/>
            <person name="Turgeon B.G."/>
            <person name="Goodwin S.B."/>
            <person name="Spatafora J.W."/>
            <person name="Crous P.W."/>
            <person name="Grigoriev I.V."/>
        </authorList>
    </citation>
    <scope>NUCLEOTIDE SEQUENCE</scope>
    <source>
        <strain evidence="5">CBS 342.82</strain>
    </source>
</reference>
<feature type="region of interest" description="Disordered" evidence="1">
    <location>
        <begin position="297"/>
        <end position="343"/>
    </location>
</feature>
<keyword evidence="4" id="KW-1185">Reference proteome</keyword>
<dbReference type="RefSeq" id="XP_033455619.1">
    <property type="nucleotide sequence ID" value="XM_033608066.1"/>
</dbReference>
<feature type="signal peptide" evidence="3">
    <location>
        <begin position="1"/>
        <end position="23"/>
    </location>
</feature>